<dbReference type="RefSeq" id="WP_152781850.1">
    <property type="nucleotide sequence ID" value="NZ_BAABEQ010000004.1"/>
</dbReference>
<keyword evidence="2 7" id="KW-0349">Heme</keyword>
<dbReference type="AlphaFoldDB" id="A0A5N8VYL6"/>
<evidence type="ECO:0000256" key="4">
    <source>
        <dbReference type="ARBA" id="ARBA00023002"/>
    </source>
</evidence>
<keyword evidence="5 7" id="KW-0408">Iron</keyword>
<feature type="region of interest" description="Disordered" evidence="9">
    <location>
        <begin position="1"/>
        <end position="30"/>
    </location>
</feature>
<evidence type="ECO:0000256" key="7">
    <source>
        <dbReference type="PIRSR" id="PIRSR602403-1"/>
    </source>
</evidence>
<dbReference type="SUPFAM" id="SSF48264">
    <property type="entry name" value="Cytochrome P450"/>
    <property type="match status" value="1"/>
</dbReference>
<dbReference type="PRINTS" id="PR00465">
    <property type="entry name" value="EP450IV"/>
</dbReference>
<dbReference type="GO" id="GO:0016705">
    <property type="term" value="F:oxidoreductase activity, acting on paired donors, with incorporation or reduction of molecular oxygen"/>
    <property type="evidence" value="ECO:0007669"/>
    <property type="project" value="InterPro"/>
</dbReference>
<name>A0A5N8VYL6_9ACTN</name>
<reference evidence="10 11" key="1">
    <citation type="submission" date="2019-07" db="EMBL/GenBank/DDBJ databases">
        <title>New species of Amycolatopsis and Streptomyces.</title>
        <authorList>
            <person name="Duangmal K."/>
            <person name="Teo W.F.A."/>
            <person name="Lipun K."/>
        </authorList>
    </citation>
    <scope>NUCLEOTIDE SEQUENCE [LARGE SCALE GENOMIC DNA]</scope>
    <source>
        <strain evidence="10 11">TISTR 2346</strain>
    </source>
</reference>
<keyword evidence="4 8" id="KW-0560">Oxidoreductase</keyword>
<evidence type="ECO:0000256" key="9">
    <source>
        <dbReference type="SAM" id="MobiDB-lite"/>
    </source>
</evidence>
<dbReference type="InterPro" id="IPR050196">
    <property type="entry name" value="Cytochrome_P450_Monoox"/>
</dbReference>
<protein>
    <submittedName>
        <fullName evidence="10">Cytochrome P450</fullName>
    </submittedName>
</protein>
<dbReference type="PRINTS" id="PR00385">
    <property type="entry name" value="P450"/>
</dbReference>
<dbReference type="OrthoDB" id="4746309at2"/>
<sequence length="455" mass="51126">MTVESVQPEEPRVRELPDPPLAGGGVPGLGHAGKLVRDPLALLSRMRDHGDVVRLRLGPRTLYAVTAPELTGSLVTRPEYEIGGPLWDTLEVLLGKGVANTNGASHRRQRQTIQPSFRNDRIHEYETVMVEEARDLAERLTPGQTVDVTREAFRTGVRVTARCFHQVENIDELAERLSTALATVFGGMYRRMILSFGPLYRLPFPANRQFDRALAELHRLADEIIAERRAATDRPDDLLTALLEATDENGEPVSHQEVHDQVIAILTPGSETVGAQLMWILQLLADHPEHADRMSKEVESVVGDRNVTFGDLEKLTHTRNVITEALRIRPAVWILTRRSVAETELGGYRIPAGADIVYSPLAIQRDPRTYERHLEFDPDRWEPERAQDIPKYAMVPFGAGNRKCPGNHFSLAELAVILATLIPKWRFEHVPQSDTSMRFGITLRPKRLLLKAVPR</sequence>
<dbReference type="GO" id="GO:0005506">
    <property type="term" value="F:iron ion binding"/>
    <property type="evidence" value="ECO:0007669"/>
    <property type="project" value="InterPro"/>
</dbReference>
<dbReference type="Proteomes" id="UP000326979">
    <property type="component" value="Unassembled WGS sequence"/>
</dbReference>
<dbReference type="GO" id="GO:0004497">
    <property type="term" value="F:monooxygenase activity"/>
    <property type="evidence" value="ECO:0007669"/>
    <property type="project" value="UniProtKB-KW"/>
</dbReference>
<evidence type="ECO:0000256" key="1">
    <source>
        <dbReference type="ARBA" id="ARBA00010617"/>
    </source>
</evidence>
<dbReference type="InterPro" id="IPR017972">
    <property type="entry name" value="Cyt_P450_CS"/>
</dbReference>
<dbReference type="PROSITE" id="PS00086">
    <property type="entry name" value="CYTOCHROME_P450"/>
    <property type="match status" value="1"/>
</dbReference>
<comment type="similarity">
    <text evidence="1 8">Belongs to the cytochrome P450 family.</text>
</comment>
<dbReference type="InterPro" id="IPR001128">
    <property type="entry name" value="Cyt_P450"/>
</dbReference>
<evidence type="ECO:0000256" key="3">
    <source>
        <dbReference type="ARBA" id="ARBA00022723"/>
    </source>
</evidence>
<proteinExistence type="inferred from homology"/>
<evidence type="ECO:0000256" key="5">
    <source>
        <dbReference type="ARBA" id="ARBA00023004"/>
    </source>
</evidence>
<comment type="caution">
    <text evidence="10">The sequence shown here is derived from an EMBL/GenBank/DDBJ whole genome shotgun (WGS) entry which is preliminary data.</text>
</comment>
<dbReference type="CDD" id="cd11049">
    <property type="entry name" value="CYP170A1-like"/>
    <property type="match status" value="1"/>
</dbReference>
<evidence type="ECO:0000256" key="6">
    <source>
        <dbReference type="ARBA" id="ARBA00023033"/>
    </source>
</evidence>
<dbReference type="PANTHER" id="PTHR24291">
    <property type="entry name" value="CYTOCHROME P450 FAMILY 4"/>
    <property type="match status" value="1"/>
</dbReference>
<dbReference type="InterPro" id="IPR002403">
    <property type="entry name" value="Cyt_P450_E_grp-IV"/>
</dbReference>
<dbReference type="EMBL" id="VJZE01000036">
    <property type="protein sequence ID" value="MPY39912.1"/>
    <property type="molecule type" value="Genomic_DNA"/>
</dbReference>
<dbReference type="GO" id="GO:0020037">
    <property type="term" value="F:heme binding"/>
    <property type="evidence" value="ECO:0007669"/>
    <property type="project" value="InterPro"/>
</dbReference>
<feature type="binding site" description="axial binding residue" evidence="7">
    <location>
        <position position="404"/>
    </location>
    <ligand>
        <name>heme</name>
        <dbReference type="ChEBI" id="CHEBI:30413"/>
    </ligand>
    <ligandPart>
        <name>Fe</name>
        <dbReference type="ChEBI" id="CHEBI:18248"/>
    </ligandPart>
</feature>
<gene>
    <name evidence="10" type="ORF">FNH04_08255</name>
</gene>
<evidence type="ECO:0000256" key="2">
    <source>
        <dbReference type="ARBA" id="ARBA00022617"/>
    </source>
</evidence>
<dbReference type="Gene3D" id="1.10.630.10">
    <property type="entry name" value="Cytochrome P450"/>
    <property type="match status" value="1"/>
</dbReference>
<dbReference type="Pfam" id="PF00067">
    <property type="entry name" value="p450"/>
    <property type="match status" value="1"/>
</dbReference>
<evidence type="ECO:0000256" key="8">
    <source>
        <dbReference type="RuleBase" id="RU000461"/>
    </source>
</evidence>
<keyword evidence="6 8" id="KW-0503">Monooxygenase</keyword>
<comment type="cofactor">
    <cofactor evidence="7">
        <name>heme</name>
        <dbReference type="ChEBI" id="CHEBI:30413"/>
    </cofactor>
</comment>
<keyword evidence="3 7" id="KW-0479">Metal-binding</keyword>
<dbReference type="PANTHER" id="PTHR24291:SF50">
    <property type="entry name" value="BIFUNCTIONAL ALBAFLAVENONE MONOOXYGENASE_TERPENE SYNTHASE"/>
    <property type="match status" value="1"/>
</dbReference>
<keyword evidence="11" id="KW-1185">Reference proteome</keyword>
<dbReference type="InterPro" id="IPR036396">
    <property type="entry name" value="Cyt_P450_sf"/>
</dbReference>
<evidence type="ECO:0000313" key="10">
    <source>
        <dbReference type="EMBL" id="MPY39912.1"/>
    </source>
</evidence>
<organism evidence="10 11">
    <name type="scientific">Streptomyces phyllanthi</name>
    <dbReference type="NCBI Taxonomy" id="1803180"/>
    <lineage>
        <taxon>Bacteria</taxon>
        <taxon>Bacillati</taxon>
        <taxon>Actinomycetota</taxon>
        <taxon>Actinomycetes</taxon>
        <taxon>Kitasatosporales</taxon>
        <taxon>Streptomycetaceae</taxon>
        <taxon>Streptomyces</taxon>
    </lineage>
</organism>
<accession>A0A5N8VYL6</accession>
<evidence type="ECO:0000313" key="11">
    <source>
        <dbReference type="Proteomes" id="UP000326979"/>
    </source>
</evidence>